<dbReference type="EMBL" id="JBEWSZ010000001">
    <property type="protein sequence ID" value="MET2829833.1"/>
    <property type="molecule type" value="Genomic_DNA"/>
</dbReference>
<dbReference type="Pfam" id="PF12833">
    <property type="entry name" value="HTH_18"/>
    <property type="match status" value="1"/>
</dbReference>
<proteinExistence type="predicted"/>
<evidence type="ECO:0000313" key="5">
    <source>
        <dbReference type="EMBL" id="MET2829833.1"/>
    </source>
</evidence>
<dbReference type="InterPro" id="IPR050204">
    <property type="entry name" value="AraC_XylS_family_regulators"/>
</dbReference>
<evidence type="ECO:0000256" key="3">
    <source>
        <dbReference type="ARBA" id="ARBA00023163"/>
    </source>
</evidence>
<keyword evidence="1" id="KW-0805">Transcription regulation</keyword>
<dbReference type="InterPro" id="IPR009057">
    <property type="entry name" value="Homeodomain-like_sf"/>
</dbReference>
<dbReference type="RefSeq" id="WP_354461750.1">
    <property type="nucleotide sequence ID" value="NZ_JBEWSZ010000001.1"/>
</dbReference>
<accession>A0ABV2DII7</accession>
<name>A0ABV2DII7_9HYPH</name>
<keyword evidence="3" id="KW-0804">Transcription</keyword>
<dbReference type="PROSITE" id="PS00041">
    <property type="entry name" value="HTH_ARAC_FAMILY_1"/>
    <property type="match status" value="1"/>
</dbReference>
<dbReference type="PANTHER" id="PTHR46796">
    <property type="entry name" value="HTH-TYPE TRANSCRIPTIONAL ACTIVATOR RHAS-RELATED"/>
    <property type="match status" value="1"/>
</dbReference>
<evidence type="ECO:0000313" key="6">
    <source>
        <dbReference type="Proteomes" id="UP001548832"/>
    </source>
</evidence>
<dbReference type="Gene3D" id="1.10.10.60">
    <property type="entry name" value="Homeodomain-like"/>
    <property type="match status" value="1"/>
</dbReference>
<gene>
    <name evidence="5" type="ORF">ABVQ20_22935</name>
</gene>
<dbReference type="InterPro" id="IPR018060">
    <property type="entry name" value="HTH_AraC"/>
</dbReference>
<dbReference type="Proteomes" id="UP001548832">
    <property type="component" value="Unassembled WGS sequence"/>
</dbReference>
<evidence type="ECO:0000259" key="4">
    <source>
        <dbReference type="PROSITE" id="PS01124"/>
    </source>
</evidence>
<keyword evidence="2" id="KW-0238">DNA-binding</keyword>
<reference evidence="5 6" key="1">
    <citation type="submission" date="2024-06" db="EMBL/GenBank/DDBJ databases">
        <authorList>
            <person name="Kim D.-U."/>
        </authorList>
    </citation>
    <scope>NUCLEOTIDE SEQUENCE [LARGE SCALE GENOMIC DNA]</scope>
    <source>
        <strain evidence="5 6">KACC15460</strain>
    </source>
</reference>
<dbReference type="PROSITE" id="PS01124">
    <property type="entry name" value="HTH_ARAC_FAMILY_2"/>
    <property type="match status" value="1"/>
</dbReference>
<keyword evidence="6" id="KW-1185">Reference proteome</keyword>
<organism evidence="5 6">
    <name type="scientific">Mesorhizobium shangrilense</name>
    <dbReference type="NCBI Taxonomy" id="460060"/>
    <lineage>
        <taxon>Bacteria</taxon>
        <taxon>Pseudomonadati</taxon>
        <taxon>Pseudomonadota</taxon>
        <taxon>Alphaproteobacteria</taxon>
        <taxon>Hyphomicrobiales</taxon>
        <taxon>Phyllobacteriaceae</taxon>
        <taxon>Mesorhizobium</taxon>
    </lineage>
</organism>
<feature type="domain" description="HTH araC/xylS-type" evidence="4">
    <location>
        <begin position="217"/>
        <end position="316"/>
    </location>
</feature>
<sequence>MDARLSAPGIPTDPFADEHLRCAMAMDTASAPPAEQFDLFRTWYTELAEIQLPRAERHIFPARQQVWQLGDLALGTIRLPGSGFDIRWEHRRRPLLDHWVLSMPFSRSPSGAMEAGKPRMRCLALPDVGLTHDDLIVALFLPRTLPATNSSRLEASDATLNFLADYMLLLHRSLPSLKKGDLPHIMTATANLFAAALTPSKDHLAGAQGPVDAVTTARITKILMERLADRNLTPDKLCRAVGVSRSRLYRIFEPAGGIANYVRRKRLLKTRDVLADSSDRRSISIIAEQWGFSDASAYSRMFKLEFGLSPKEARELGWQGVKHATWLNIDQPIEDACTLSSLLINNSLGLSPQGDPEAAKSKPKRLVGIDTSPATEITLLAGTATC</sequence>
<dbReference type="SUPFAM" id="SSF46689">
    <property type="entry name" value="Homeodomain-like"/>
    <property type="match status" value="1"/>
</dbReference>
<dbReference type="InterPro" id="IPR018062">
    <property type="entry name" value="HTH_AraC-typ_CS"/>
</dbReference>
<evidence type="ECO:0000256" key="1">
    <source>
        <dbReference type="ARBA" id="ARBA00023015"/>
    </source>
</evidence>
<evidence type="ECO:0000256" key="2">
    <source>
        <dbReference type="ARBA" id="ARBA00023125"/>
    </source>
</evidence>
<dbReference type="SMART" id="SM00342">
    <property type="entry name" value="HTH_ARAC"/>
    <property type="match status" value="1"/>
</dbReference>
<comment type="caution">
    <text evidence="5">The sequence shown here is derived from an EMBL/GenBank/DDBJ whole genome shotgun (WGS) entry which is preliminary data.</text>
</comment>
<dbReference type="PANTHER" id="PTHR46796:SF6">
    <property type="entry name" value="ARAC SUBFAMILY"/>
    <property type="match status" value="1"/>
</dbReference>
<protein>
    <submittedName>
        <fullName evidence="5">Helix-turn-helix domain-containing protein</fullName>
    </submittedName>
</protein>